<protein>
    <recommendedName>
        <fullName evidence="3">DUF4304 domain-containing protein</fullName>
    </recommendedName>
</protein>
<dbReference type="EMBL" id="AQHW01000029">
    <property type="protein sequence ID" value="KKB47397.1"/>
    <property type="molecule type" value="Genomic_DNA"/>
</dbReference>
<evidence type="ECO:0000313" key="1">
    <source>
        <dbReference type="EMBL" id="KKB47397.1"/>
    </source>
</evidence>
<gene>
    <name evidence="1" type="ORF">HMPREF1536_05041</name>
</gene>
<dbReference type="HOGENOM" id="CLU_1207848_0_0_10"/>
<reference evidence="1 2" key="1">
    <citation type="submission" date="2013-04" db="EMBL/GenBank/DDBJ databases">
        <title>The Genome Sequence of Parabacteroides gordonii DSM 23371.</title>
        <authorList>
            <consortium name="The Broad Institute Genomics Platform"/>
            <person name="Earl A."/>
            <person name="Ward D."/>
            <person name="Feldgarden M."/>
            <person name="Gevers D."/>
            <person name="Martens E."/>
            <person name="Sakamoto M."/>
            <person name="Benno Y."/>
            <person name="Suzuki N."/>
            <person name="Matsunaga N."/>
            <person name="Koshihara K."/>
            <person name="Seki M."/>
            <person name="Komiya H."/>
            <person name="Walker B."/>
            <person name="Young S."/>
            <person name="Zeng Q."/>
            <person name="Gargeya S."/>
            <person name="Fitzgerald M."/>
            <person name="Haas B."/>
            <person name="Abouelleil A."/>
            <person name="Allen A.W."/>
            <person name="Alvarado L."/>
            <person name="Arachchi H.M."/>
            <person name="Berlin A.M."/>
            <person name="Chapman S.B."/>
            <person name="Gainer-Dewar J."/>
            <person name="Goldberg J."/>
            <person name="Griggs A."/>
            <person name="Gujja S."/>
            <person name="Hansen M."/>
            <person name="Howarth C."/>
            <person name="Imamovic A."/>
            <person name="Ireland A."/>
            <person name="Larimer J."/>
            <person name="McCowan C."/>
            <person name="Murphy C."/>
            <person name="Pearson M."/>
            <person name="Poon T.W."/>
            <person name="Priest M."/>
            <person name="Roberts A."/>
            <person name="Saif S."/>
            <person name="Shea T."/>
            <person name="Sisk P."/>
            <person name="Sykes S."/>
            <person name="Wortman J."/>
            <person name="Nusbaum C."/>
            <person name="Birren B."/>
        </authorList>
    </citation>
    <scope>NUCLEOTIDE SEQUENCE [LARGE SCALE GENOMIC DNA]</scope>
    <source>
        <strain evidence="1 2">MS-1</strain>
    </source>
</reference>
<dbReference type="GeneID" id="93557394"/>
<keyword evidence="2" id="KW-1185">Reference proteome</keyword>
<evidence type="ECO:0008006" key="3">
    <source>
        <dbReference type="Google" id="ProtNLM"/>
    </source>
</evidence>
<evidence type="ECO:0000313" key="2">
    <source>
        <dbReference type="Proteomes" id="UP000033035"/>
    </source>
</evidence>
<dbReference type="STRING" id="1203610.HMPREF1536_05041"/>
<accession>A0A0F5IQJ0</accession>
<proteinExistence type="predicted"/>
<sequence>METKAEVLKYMFTRIQEMLPVNVVKAKKNKDYFTYIVENDCSIEFYFQTTQGGYAGKNTFCMGVSAKIKNPYLCSLVLEPLNKKDAGGNIIVCFDNNIDWFKQHLMDMDYFFGNKSDKTPNVERFLNDLKKDFFPYIIPFVKQYTKIIDFYSNSGHIQHIYADKQFSLGVICSLLCNHEEFIEETLVPLAKASEGGWIFREFFKCTNYVTDIVEPIKKYVAENNIHFEQ</sequence>
<name>A0A0F5IQJ0_9BACT</name>
<organism evidence="1 2">
    <name type="scientific">Parabacteroides gordonii MS-1 = DSM 23371</name>
    <dbReference type="NCBI Taxonomy" id="1203610"/>
    <lineage>
        <taxon>Bacteria</taxon>
        <taxon>Pseudomonadati</taxon>
        <taxon>Bacteroidota</taxon>
        <taxon>Bacteroidia</taxon>
        <taxon>Bacteroidales</taxon>
        <taxon>Tannerellaceae</taxon>
        <taxon>Parabacteroides</taxon>
    </lineage>
</organism>
<dbReference type="AlphaFoldDB" id="A0A0F5IQJ0"/>
<dbReference type="Proteomes" id="UP000033035">
    <property type="component" value="Unassembled WGS sequence"/>
</dbReference>
<comment type="caution">
    <text evidence="1">The sequence shown here is derived from an EMBL/GenBank/DDBJ whole genome shotgun (WGS) entry which is preliminary data.</text>
</comment>
<dbReference type="PATRIC" id="fig|1203610.3.peg.5144"/>
<dbReference type="RefSeq" id="WP_008620113.1">
    <property type="nucleotide sequence ID" value="NZ_AUAE01000035.1"/>
</dbReference>